<gene>
    <name evidence="1" type="ORF">AK812_SmicGene29697</name>
</gene>
<evidence type="ECO:0000313" key="2">
    <source>
        <dbReference type="Proteomes" id="UP000186817"/>
    </source>
</evidence>
<reference evidence="1 2" key="1">
    <citation type="submission" date="2016-02" db="EMBL/GenBank/DDBJ databases">
        <title>Genome analysis of coral dinoflagellate symbionts highlights evolutionary adaptations to a symbiotic lifestyle.</title>
        <authorList>
            <person name="Aranda M."/>
            <person name="Li Y."/>
            <person name="Liew Y.J."/>
            <person name="Baumgarten S."/>
            <person name="Simakov O."/>
            <person name="Wilson M."/>
            <person name="Piel J."/>
            <person name="Ashoor H."/>
            <person name="Bougouffa S."/>
            <person name="Bajic V.B."/>
            <person name="Ryu T."/>
            <person name="Ravasi T."/>
            <person name="Bayer T."/>
            <person name="Micklem G."/>
            <person name="Kim H."/>
            <person name="Bhak J."/>
            <person name="Lajeunesse T.C."/>
            <person name="Voolstra C.R."/>
        </authorList>
    </citation>
    <scope>NUCLEOTIDE SEQUENCE [LARGE SCALE GENOMIC DNA]</scope>
    <source>
        <strain evidence="1 2">CCMP2467</strain>
    </source>
</reference>
<sequence>MSAGDSDFGHLYHLISTAKYEDLPGPLSVNFANGMNFKMQLLGPCLFGDGHQVALALVRGVGGPCEHEAEGDEEVGWLTMRSTFKLRQPLNFALAAAASKQMPSLSLLKVSPLLTAVAADPDSRKSMTSVCAAVFRWRWLGVRGRAMLRRLLTGTGRLLRLAEGPLDKCGFAYFLSAKFTNLCTVALATVASMQYANLQSRLAAWGVSGVLQEVTLREEDSSQEQLHLHAARISSPHGSARMVHLTMGHDVRFGLVEVSIVPQIVYAITCFYSQVSHLHLQPVIRRGHPRSSAEAEELLEDQQYGWVLAP</sequence>
<proteinExistence type="predicted"/>
<dbReference type="Proteomes" id="UP000186817">
    <property type="component" value="Unassembled WGS sequence"/>
</dbReference>
<dbReference type="OrthoDB" id="447793at2759"/>
<dbReference type="AlphaFoldDB" id="A0A1Q9D181"/>
<name>A0A1Q9D181_SYMMI</name>
<keyword evidence="2" id="KW-1185">Reference proteome</keyword>
<evidence type="ECO:0000313" key="1">
    <source>
        <dbReference type="EMBL" id="OLP88914.1"/>
    </source>
</evidence>
<protein>
    <submittedName>
        <fullName evidence="1">Uncharacterized protein</fullName>
    </submittedName>
</protein>
<comment type="caution">
    <text evidence="1">The sequence shown here is derived from an EMBL/GenBank/DDBJ whole genome shotgun (WGS) entry which is preliminary data.</text>
</comment>
<dbReference type="EMBL" id="LSRX01000788">
    <property type="protein sequence ID" value="OLP88914.1"/>
    <property type="molecule type" value="Genomic_DNA"/>
</dbReference>
<accession>A0A1Q9D181</accession>
<organism evidence="1 2">
    <name type="scientific">Symbiodinium microadriaticum</name>
    <name type="common">Dinoflagellate</name>
    <name type="synonym">Zooxanthella microadriatica</name>
    <dbReference type="NCBI Taxonomy" id="2951"/>
    <lineage>
        <taxon>Eukaryota</taxon>
        <taxon>Sar</taxon>
        <taxon>Alveolata</taxon>
        <taxon>Dinophyceae</taxon>
        <taxon>Suessiales</taxon>
        <taxon>Symbiodiniaceae</taxon>
        <taxon>Symbiodinium</taxon>
    </lineage>
</organism>